<dbReference type="EMBL" id="LFZN01000245">
    <property type="protein sequence ID" value="KXS94948.1"/>
    <property type="molecule type" value="Genomic_DNA"/>
</dbReference>
<reference evidence="10 11" key="1">
    <citation type="submission" date="2015-07" db="EMBL/GenBank/DDBJ databases">
        <title>Comparative genomics of the Sigatoka disease complex on banana suggests a link between parallel evolutionary changes in Pseudocercospora fijiensis and Pseudocercospora eumusae and increased virulence on the banana host.</title>
        <authorList>
            <person name="Chang T.-C."/>
            <person name="Salvucci A."/>
            <person name="Crous P.W."/>
            <person name="Stergiopoulos I."/>
        </authorList>
    </citation>
    <scope>NUCLEOTIDE SEQUENCE [LARGE SCALE GENOMIC DNA]</scope>
    <source>
        <strain evidence="10 11">CBS 114824</strain>
    </source>
</reference>
<evidence type="ECO:0000313" key="10">
    <source>
        <dbReference type="EMBL" id="KXS94948.1"/>
    </source>
</evidence>
<evidence type="ECO:0000313" key="11">
    <source>
        <dbReference type="Proteomes" id="UP000070133"/>
    </source>
</evidence>
<dbReference type="SUPFAM" id="SSF51445">
    <property type="entry name" value="(Trans)glycosidases"/>
    <property type="match status" value="1"/>
</dbReference>
<evidence type="ECO:0000259" key="9">
    <source>
        <dbReference type="SMART" id="SM00642"/>
    </source>
</evidence>
<keyword evidence="5" id="KW-0326">Glycosidase</keyword>
<dbReference type="OrthoDB" id="1740265at2759"/>
<dbReference type="Gene3D" id="2.60.40.1180">
    <property type="entry name" value="Golgi alpha-mannosidase II"/>
    <property type="match status" value="1"/>
</dbReference>
<evidence type="ECO:0000256" key="6">
    <source>
        <dbReference type="ARBA" id="ARBA00026248"/>
    </source>
</evidence>
<dbReference type="InterPro" id="IPR045857">
    <property type="entry name" value="O16G_dom_2"/>
</dbReference>
<dbReference type="GO" id="GO:0033934">
    <property type="term" value="F:glucan 1,4-alpha-maltotriohydrolase activity"/>
    <property type="evidence" value="ECO:0007669"/>
    <property type="project" value="TreeGrafter"/>
</dbReference>
<dbReference type="AlphaFoldDB" id="A0A139GXU0"/>
<dbReference type="GO" id="GO:0005987">
    <property type="term" value="P:sucrose catabolic process"/>
    <property type="evidence" value="ECO:0007669"/>
    <property type="project" value="TreeGrafter"/>
</dbReference>
<dbReference type="SUPFAM" id="SSF51011">
    <property type="entry name" value="Glycosyl hydrolase domain"/>
    <property type="match status" value="1"/>
</dbReference>
<dbReference type="Pfam" id="PF00128">
    <property type="entry name" value="Alpha-amylase"/>
    <property type="match status" value="1"/>
</dbReference>
<dbReference type="CDD" id="cd11333">
    <property type="entry name" value="AmyAc_SI_OligoGlu_DGase"/>
    <property type="match status" value="1"/>
</dbReference>
<dbReference type="InterPro" id="IPR013780">
    <property type="entry name" value="Glyco_hydro_b"/>
</dbReference>
<keyword evidence="4" id="KW-0378">Hydrolase</keyword>
<evidence type="ECO:0000256" key="3">
    <source>
        <dbReference type="ARBA" id="ARBA00012741"/>
    </source>
</evidence>
<dbReference type="InterPro" id="IPR017853">
    <property type="entry name" value="GH"/>
</dbReference>
<dbReference type="EC" id="3.2.1.20" evidence="3"/>
<dbReference type="GO" id="GO:0000025">
    <property type="term" value="P:maltose catabolic process"/>
    <property type="evidence" value="ECO:0007669"/>
    <property type="project" value="TreeGrafter"/>
</dbReference>
<comment type="similarity">
    <text evidence="2">Belongs to the glycosyl hydrolase 13 family.</text>
</comment>
<dbReference type="SMART" id="SM00642">
    <property type="entry name" value="Aamy"/>
    <property type="match status" value="1"/>
</dbReference>
<evidence type="ECO:0000256" key="5">
    <source>
        <dbReference type="ARBA" id="ARBA00023295"/>
    </source>
</evidence>
<gene>
    <name evidence="10" type="ORF">AC578_6126</name>
</gene>
<organism evidence="10 11">
    <name type="scientific">Pseudocercospora eumusae</name>
    <dbReference type="NCBI Taxonomy" id="321146"/>
    <lineage>
        <taxon>Eukaryota</taxon>
        <taxon>Fungi</taxon>
        <taxon>Dikarya</taxon>
        <taxon>Ascomycota</taxon>
        <taxon>Pezizomycotina</taxon>
        <taxon>Dothideomycetes</taxon>
        <taxon>Dothideomycetidae</taxon>
        <taxon>Mycosphaerellales</taxon>
        <taxon>Mycosphaerellaceae</taxon>
        <taxon>Pseudocercospora</taxon>
    </lineage>
</organism>
<comment type="catalytic activity">
    <reaction evidence="1">
        <text>Hydrolysis of terminal, non-reducing (1-&gt;4)-linked alpha-D-glucose residues with release of alpha-D-glucose.</text>
        <dbReference type="EC" id="3.2.1.20"/>
    </reaction>
</comment>
<sequence>MASMERPWWKDVVVYQIYPASFKDSNNDGIGDIPGIIQSLDYIQSIGVDVIWICPMYASPQVDMGYDVSDYKSVYPPYGTVQDMETLIKEAHARGLRIILDLVINHTSDQHAWFRESRSSKDSPKRDWYIWQPARYDADGTRKPPNNWRSAFQGSAWSWDEQTQEYYLHLFAHEQPDLNFENPELRKVVYDESMIFWLDKGIDGFRIDCANIMSKPPGFPDAPITDPEAEYQEFGPAVCNGPRIFEYHSEIGAILNRYGAMSVGECPHTGSIEQVMGYVGASQKRLNMIFQFDVCEVGCGKHERFDIEPFAYELIDLKRAILLTQSFLSETDGWTTTFIENHDLARSVSRFGDDGPEWRERSAKLLAILFASLSGTLFVYQGQEIGMINMPKDWPMEEYKDIGSINYYETVRKRSHNDPEALQKARQSLQHLSREHARTPMQWSSGRNGGFTDDRVEPWMRVNTSTSEINVEEQLKREDSVLAFWRRMLQVRRQMNDILVHGHFELVDEDNKQVLSFVKRGTVRSALVVCNFSGLEAPLPDCALEARWKLQFANVTGSSSGSLEPWEGRIYVSA</sequence>
<comment type="caution">
    <text evidence="10">The sequence shown here is derived from an EMBL/GenBank/DDBJ whole genome shotgun (WGS) entry which is preliminary data.</text>
</comment>
<dbReference type="FunFam" id="3.20.20.80:FF:000064">
    <property type="entry name" value="Oligo-1,6-glucosidase"/>
    <property type="match status" value="1"/>
</dbReference>
<evidence type="ECO:0000256" key="8">
    <source>
        <dbReference type="ARBA" id="ARBA00073730"/>
    </source>
</evidence>
<evidence type="ECO:0000256" key="1">
    <source>
        <dbReference type="ARBA" id="ARBA00001657"/>
    </source>
</evidence>
<keyword evidence="6" id="KW-0462">Maltose metabolism</keyword>
<dbReference type="GO" id="GO:0004575">
    <property type="term" value="F:sucrose alpha-glucosidase activity"/>
    <property type="evidence" value="ECO:0007669"/>
    <property type="project" value="TreeGrafter"/>
</dbReference>
<accession>A0A139GXU0</accession>
<dbReference type="PANTHER" id="PTHR10357">
    <property type="entry name" value="ALPHA-AMYLASE FAMILY MEMBER"/>
    <property type="match status" value="1"/>
</dbReference>
<dbReference type="Gene3D" id="3.90.400.10">
    <property type="entry name" value="Oligo-1,6-glucosidase, Domain 2"/>
    <property type="match status" value="1"/>
</dbReference>
<protein>
    <recommendedName>
        <fullName evidence="8">Alpha-glucosidase</fullName>
        <ecNumber evidence="3">3.2.1.20</ecNumber>
    </recommendedName>
    <alternativeName>
        <fullName evidence="7">Maltase</fullName>
    </alternativeName>
</protein>
<proteinExistence type="inferred from homology"/>
<keyword evidence="11" id="KW-1185">Reference proteome</keyword>
<dbReference type="STRING" id="321146.A0A139GXU0"/>
<dbReference type="InterPro" id="IPR006047">
    <property type="entry name" value="GH13_cat_dom"/>
</dbReference>
<dbReference type="GO" id="GO:0004556">
    <property type="term" value="F:alpha-amylase activity"/>
    <property type="evidence" value="ECO:0007669"/>
    <property type="project" value="TreeGrafter"/>
</dbReference>
<dbReference type="GO" id="GO:0004574">
    <property type="term" value="F:oligo-1,6-glucosidase activity"/>
    <property type="evidence" value="ECO:0007669"/>
    <property type="project" value="TreeGrafter"/>
</dbReference>
<name>A0A139GXU0_9PEZI</name>
<dbReference type="FunFam" id="3.20.20.80:FF:000087">
    <property type="entry name" value="Oligo-1,6-glucosidase IMA1"/>
    <property type="match status" value="1"/>
</dbReference>
<dbReference type="Proteomes" id="UP000070133">
    <property type="component" value="Unassembled WGS sequence"/>
</dbReference>
<evidence type="ECO:0000256" key="4">
    <source>
        <dbReference type="ARBA" id="ARBA00022801"/>
    </source>
</evidence>
<dbReference type="PANTHER" id="PTHR10357:SF179">
    <property type="entry name" value="NEUTRAL AND BASIC AMINO ACID TRANSPORT PROTEIN RBAT"/>
    <property type="match status" value="1"/>
</dbReference>
<dbReference type="GO" id="GO:0004558">
    <property type="term" value="F:alpha-1,4-glucosidase activity"/>
    <property type="evidence" value="ECO:0007669"/>
    <property type="project" value="UniProtKB-EC"/>
</dbReference>
<feature type="domain" description="Glycosyl hydrolase family 13 catalytic" evidence="9">
    <location>
        <begin position="16"/>
        <end position="438"/>
    </location>
</feature>
<evidence type="ECO:0000256" key="2">
    <source>
        <dbReference type="ARBA" id="ARBA00008061"/>
    </source>
</evidence>
<dbReference type="FunFam" id="3.90.400.10:FF:000003">
    <property type="entry name" value="Probable alpha-glucosidase (Maltase)"/>
    <property type="match status" value="1"/>
</dbReference>
<evidence type="ECO:0000256" key="7">
    <source>
        <dbReference type="ARBA" id="ARBA00041343"/>
    </source>
</evidence>
<dbReference type="Gene3D" id="3.20.20.80">
    <property type="entry name" value="Glycosidases"/>
    <property type="match status" value="1"/>
</dbReference>